<keyword evidence="3 7" id="KW-0808">Transferase</keyword>
<dbReference type="Gene3D" id="3.40.50.150">
    <property type="entry name" value="Vaccinia Virus protein VP39"/>
    <property type="match status" value="1"/>
</dbReference>
<dbReference type="GO" id="GO:0032259">
    <property type="term" value="P:methylation"/>
    <property type="evidence" value="ECO:0007669"/>
    <property type="project" value="UniProtKB-KW"/>
</dbReference>
<evidence type="ECO:0000256" key="6">
    <source>
        <dbReference type="ARBA" id="ARBA00047422"/>
    </source>
</evidence>
<dbReference type="GO" id="GO:0044027">
    <property type="term" value="P:negative regulation of gene expression via chromosomal CpG island methylation"/>
    <property type="evidence" value="ECO:0007669"/>
    <property type="project" value="TreeGrafter"/>
</dbReference>
<gene>
    <name evidence="8" type="ORF">GN330_18815</name>
</gene>
<evidence type="ECO:0000256" key="4">
    <source>
        <dbReference type="ARBA" id="ARBA00022691"/>
    </source>
</evidence>
<protein>
    <recommendedName>
        <fullName evidence="1">DNA (cytosine-5-)-methyltransferase</fullName>
        <ecNumber evidence="1">2.1.1.37</ecNumber>
    </recommendedName>
</protein>
<dbReference type="EC" id="2.1.1.37" evidence="1"/>
<dbReference type="PRINTS" id="PR00105">
    <property type="entry name" value="C5METTRFRASE"/>
</dbReference>
<dbReference type="Gene3D" id="3.90.120.10">
    <property type="entry name" value="DNA Methylase, subunit A, domain 2"/>
    <property type="match status" value="1"/>
</dbReference>
<dbReference type="GO" id="GO:0009307">
    <property type="term" value="P:DNA restriction-modification system"/>
    <property type="evidence" value="ECO:0007669"/>
    <property type="project" value="UniProtKB-KW"/>
</dbReference>
<keyword evidence="4 7" id="KW-0949">S-adenosyl-L-methionine</keyword>
<keyword evidence="5" id="KW-0680">Restriction system</keyword>
<evidence type="ECO:0000256" key="2">
    <source>
        <dbReference type="ARBA" id="ARBA00022603"/>
    </source>
</evidence>
<dbReference type="PANTHER" id="PTHR10629:SF52">
    <property type="entry name" value="DNA (CYTOSINE-5)-METHYLTRANSFERASE 1"/>
    <property type="match status" value="1"/>
</dbReference>
<evidence type="ECO:0000256" key="3">
    <source>
        <dbReference type="ARBA" id="ARBA00022679"/>
    </source>
</evidence>
<dbReference type="InterPro" id="IPR050390">
    <property type="entry name" value="C5-Methyltransferase"/>
</dbReference>
<dbReference type="RefSeq" id="WP_156714343.1">
    <property type="nucleotide sequence ID" value="NZ_WPHG01000005.1"/>
</dbReference>
<sequence>MTAPSFSAARRQRPAFLAVDFFCGAGGTTRGLIDAGGYVIAGVDKDSRCKETYVENNPNITVDFASPRFIRRDIFPATDAYPEGEQKELFEELEELISKYRREAPNAPLMFAICAPCQPFTKLSRKELSEARRMGRERDSNLLREATKFVAHFRPEMILSENVQGIGDPKYGGVWEDFRRELRELGYATGSNVICTSSFGVPQYRKRSILIAVPREMARAEFLVSDKVDADLVVPKADAQAAVQTVRSAIGHLPALAAGVQHSSIPNHKTRSLSGLNLKRLAAAKPGQSNAYLDATPHGDLSLACHRKVNAKLNVRCFTDVYTRMDPDRPSPTITTKCHSISNGRFGHFDTRQIRGISLREAAILQSFPQDYVFYPTDMIEPVARMIGNAVPPRLAEYFSRYLSGSIAPADA</sequence>
<keyword evidence="9" id="KW-1185">Reference proteome</keyword>
<dbReference type="InterPro" id="IPR001525">
    <property type="entry name" value="C5_MeTfrase"/>
</dbReference>
<evidence type="ECO:0000313" key="8">
    <source>
        <dbReference type="EMBL" id="MVA99301.1"/>
    </source>
</evidence>
<evidence type="ECO:0000256" key="7">
    <source>
        <dbReference type="PROSITE-ProRule" id="PRU01016"/>
    </source>
</evidence>
<dbReference type="GO" id="GO:0003677">
    <property type="term" value="F:DNA binding"/>
    <property type="evidence" value="ECO:0007669"/>
    <property type="project" value="TreeGrafter"/>
</dbReference>
<keyword evidence="2 7" id="KW-0489">Methyltransferase</keyword>
<dbReference type="SUPFAM" id="SSF53335">
    <property type="entry name" value="S-adenosyl-L-methionine-dependent methyltransferases"/>
    <property type="match status" value="1"/>
</dbReference>
<accession>A0A844QN76</accession>
<comment type="catalytic activity">
    <reaction evidence="6">
        <text>a 2'-deoxycytidine in DNA + S-adenosyl-L-methionine = a 5-methyl-2'-deoxycytidine in DNA + S-adenosyl-L-homocysteine + H(+)</text>
        <dbReference type="Rhea" id="RHEA:13681"/>
        <dbReference type="Rhea" id="RHEA-COMP:11369"/>
        <dbReference type="Rhea" id="RHEA-COMP:11370"/>
        <dbReference type="ChEBI" id="CHEBI:15378"/>
        <dbReference type="ChEBI" id="CHEBI:57856"/>
        <dbReference type="ChEBI" id="CHEBI:59789"/>
        <dbReference type="ChEBI" id="CHEBI:85452"/>
        <dbReference type="ChEBI" id="CHEBI:85454"/>
        <dbReference type="EC" id="2.1.1.37"/>
    </reaction>
</comment>
<evidence type="ECO:0000256" key="1">
    <source>
        <dbReference type="ARBA" id="ARBA00011975"/>
    </source>
</evidence>
<evidence type="ECO:0000313" key="9">
    <source>
        <dbReference type="Proteomes" id="UP000463224"/>
    </source>
</evidence>
<dbReference type="Pfam" id="PF00145">
    <property type="entry name" value="DNA_methylase"/>
    <property type="match status" value="1"/>
</dbReference>
<organism evidence="8 9">
    <name type="scientific">Nitratireductor arenosus</name>
    <dbReference type="NCBI Taxonomy" id="2682096"/>
    <lineage>
        <taxon>Bacteria</taxon>
        <taxon>Pseudomonadati</taxon>
        <taxon>Pseudomonadota</taxon>
        <taxon>Alphaproteobacteria</taxon>
        <taxon>Hyphomicrobiales</taxon>
        <taxon>Phyllobacteriaceae</taxon>
        <taxon>Nitratireductor</taxon>
    </lineage>
</organism>
<dbReference type="EMBL" id="WPHG01000005">
    <property type="protein sequence ID" value="MVA99301.1"/>
    <property type="molecule type" value="Genomic_DNA"/>
</dbReference>
<dbReference type="PROSITE" id="PS51679">
    <property type="entry name" value="SAM_MT_C5"/>
    <property type="match status" value="1"/>
</dbReference>
<proteinExistence type="inferred from homology"/>
<comment type="caution">
    <text evidence="8">The sequence shown here is derived from an EMBL/GenBank/DDBJ whole genome shotgun (WGS) entry which is preliminary data.</text>
</comment>
<evidence type="ECO:0000256" key="5">
    <source>
        <dbReference type="ARBA" id="ARBA00022747"/>
    </source>
</evidence>
<dbReference type="InterPro" id="IPR029063">
    <property type="entry name" value="SAM-dependent_MTases_sf"/>
</dbReference>
<dbReference type="AlphaFoldDB" id="A0A844QN76"/>
<dbReference type="PANTHER" id="PTHR10629">
    <property type="entry name" value="CYTOSINE-SPECIFIC METHYLTRANSFERASE"/>
    <property type="match status" value="1"/>
</dbReference>
<dbReference type="GO" id="GO:0003886">
    <property type="term" value="F:DNA (cytosine-5-)-methyltransferase activity"/>
    <property type="evidence" value="ECO:0007669"/>
    <property type="project" value="UniProtKB-EC"/>
</dbReference>
<dbReference type="Proteomes" id="UP000463224">
    <property type="component" value="Unassembled WGS sequence"/>
</dbReference>
<name>A0A844QN76_9HYPH</name>
<comment type="similarity">
    <text evidence="7">Belongs to the class I-like SAM-binding methyltransferase superfamily. C5-methyltransferase family.</text>
</comment>
<feature type="active site" evidence="7">
    <location>
        <position position="117"/>
    </location>
</feature>
<reference evidence="8 9" key="1">
    <citation type="submission" date="2019-12" db="EMBL/GenBank/DDBJ databases">
        <title>Nitratireductor arenosus sp. nov., Isolated from sea sand, Jeju island, South Korea.</title>
        <authorList>
            <person name="Kim W."/>
        </authorList>
    </citation>
    <scope>NUCLEOTIDE SEQUENCE [LARGE SCALE GENOMIC DNA]</scope>
    <source>
        <strain evidence="8 9">CAU 1489</strain>
    </source>
</reference>